<feature type="compositionally biased region" description="Acidic residues" evidence="1">
    <location>
        <begin position="562"/>
        <end position="574"/>
    </location>
</feature>
<protein>
    <recommendedName>
        <fullName evidence="2">ITPR-interacting domain-containing protein</fullName>
    </recommendedName>
</protein>
<organism evidence="3 4">
    <name type="scientific">Huso huso</name>
    <name type="common">Beluga</name>
    <name type="synonym">Acipenser huso</name>
    <dbReference type="NCBI Taxonomy" id="61971"/>
    <lineage>
        <taxon>Eukaryota</taxon>
        <taxon>Metazoa</taxon>
        <taxon>Chordata</taxon>
        <taxon>Craniata</taxon>
        <taxon>Vertebrata</taxon>
        <taxon>Euteleostomi</taxon>
        <taxon>Actinopterygii</taxon>
        <taxon>Chondrostei</taxon>
        <taxon>Acipenseriformes</taxon>
        <taxon>Acipenseridae</taxon>
        <taxon>Huso</taxon>
    </lineage>
</organism>
<name>A0ABR0Y2R9_HUSHU</name>
<dbReference type="Proteomes" id="UP001369086">
    <property type="component" value="Unassembled WGS sequence"/>
</dbReference>
<dbReference type="PANTHER" id="PTHR17469:SF1">
    <property type="entry name" value="PROTEIN TESPA1"/>
    <property type="match status" value="1"/>
</dbReference>
<dbReference type="SMART" id="SM01257">
    <property type="entry name" value="KRAP_IP3R_bind"/>
    <property type="match status" value="1"/>
</dbReference>
<accession>A0ABR0Y2R9</accession>
<gene>
    <name evidence="3" type="ORF">HHUSO_G35676</name>
</gene>
<keyword evidence="4" id="KW-1185">Reference proteome</keyword>
<evidence type="ECO:0000313" key="4">
    <source>
        <dbReference type="Proteomes" id="UP001369086"/>
    </source>
</evidence>
<reference evidence="3 4" key="1">
    <citation type="submission" date="2021-05" db="EMBL/GenBank/DDBJ databases">
        <authorList>
            <person name="Zahm M."/>
            <person name="Klopp C."/>
            <person name="Cabau C."/>
            <person name="Kuhl H."/>
            <person name="Suciu R."/>
            <person name="Ciorpac M."/>
            <person name="Holostenco D."/>
            <person name="Gessner J."/>
            <person name="Wuertz S."/>
            <person name="Hohne C."/>
            <person name="Stock M."/>
            <person name="Gislard M."/>
            <person name="Lluch J."/>
            <person name="Milhes M."/>
            <person name="Lampietro C."/>
            <person name="Lopez Roques C."/>
            <person name="Donnadieu C."/>
            <person name="Du K."/>
            <person name="Schartl M."/>
            <person name="Guiguen Y."/>
        </authorList>
    </citation>
    <scope>NUCLEOTIDE SEQUENCE [LARGE SCALE GENOMIC DNA]</scope>
    <source>
        <strain evidence="3">Hh-F2</strain>
        <tissue evidence="3">Blood</tissue>
    </source>
</reference>
<dbReference type="EMBL" id="JAHFZB010000052">
    <property type="protein sequence ID" value="KAK6466853.1"/>
    <property type="molecule type" value="Genomic_DNA"/>
</dbReference>
<dbReference type="PANTHER" id="PTHR17469">
    <property type="entry name" value="SPERM SPECIFIC ANTIGEN 2-RELATED"/>
    <property type="match status" value="1"/>
</dbReference>
<sequence length="622" mass="67459">MEPQGPPMLTPSPTEKRRAWVRSSRHRLTLEEGVILQACEPQLDEVFLEGSTAGKIESWLQDCGSATEFFPEDPINRAAESFLKTGYSLEDDLTLGAEAIVLNRAKDEPTLGHYSLLPPPRARGKQNREKVPPGSPTEKLSQFQFMSLGNSMASSGLSSGTSKTASSVSEILELCSEDAEETLYNLGFGQDELALPARIPTRFFNFPSSLQGINFRLFLESQLQRVREEDPCLSLASRFRQVEVLTTMANAFYSLYSHVSKTPVQKLAPPEFSFSSPTEKISQRFNSVRSEPRSPVDRLKDTISKMCLYTGSRESLGSPGPSPRVSPKKRRSMPNVVEMILGTSEAGTPTQLSRAGFRPDPVDGLSSSVSVEGSRTPVTGCALEPLQCSEPGKFCQDVICPLIVETVHKEPFACLVHTEMVGTAGSVGLTLRSRVCLGSGKTTGTGEGSSEEPVTVKADRCLRDGCFSQGAQACTERGTRTSEDVSRDPEAILDPVCRITVNGTEGDLVEELELSEIVAEPSGDSEGSGTSAKLKESSSFPGYLSPAKEGAHTLKQENSFEMEEVQSTGEDDISLSEARNRMTSSPLAAVTTRHRDVILRGDSMQSDSSGFVEDDLQNQGQN</sequence>
<feature type="region of interest" description="Disordered" evidence="1">
    <location>
        <begin position="348"/>
        <end position="371"/>
    </location>
</feature>
<dbReference type="InterPro" id="IPR043444">
    <property type="entry name" value="TESPA1-like"/>
</dbReference>
<dbReference type="InterPro" id="IPR029325">
    <property type="entry name" value="ITPR-bd"/>
</dbReference>
<dbReference type="Pfam" id="PF14722">
    <property type="entry name" value="KRAP_IP3R_bind"/>
    <property type="match status" value="1"/>
</dbReference>
<evidence type="ECO:0000313" key="3">
    <source>
        <dbReference type="EMBL" id="KAK6466853.1"/>
    </source>
</evidence>
<feature type="region of interest" description="Disordered" evidence="1">
    <location>
        <begin position="311"/>
        <end position="331"/>
    </location>
</feature>
<feature type="domain" description="ITPR-interacting" evidence="2">
    <location>
        <begin position="144"/>
        <end position="307"/>
    </location>
</feature>
<evidence type="ECO:0000259" key="2">
    <source>
        <dbReference type="SMART" id="SM01257"/>
    </source>
</evidence>
<feature type="region of interest" description="Disordered" evidence="1">
    <location>
        <begin position="111"/>
        <end position="139"/>
    </location>
</feature>
<evidence type="ECO:0000256" key="1">
    <source>
        <dbReference type="SAM" id="MobiDB-lite"/>
    </source>
</evidence>
<feature type="region of interest" description="Disordered" evidence="1">
    <location>
        <begin position="562"/>
        <end position="622"/>
    </location>
</feature>
<comment type="caution">
    <text evidence="3">The sequence shown here is derived from an EMBL/GenBank/DDBJ whole genome shotgun (WGS) entry which is preliminary data.</text>
</comment>
<feature type="region of interest" description="Disordered" evidence="1">
    <location>
        <begin position="519"/>
        <end position="547"/>
    </location>
</feature>
<proteinExistence type="predicted"/>